<sequence length="267" mass="26862">MASALRAKSFLVAAAFLAGTTLLTACQDDTTGQGSSSKTAAPAASAKVPAGSKGVSGTFAGGTVEYLAPGKYIVNANGKEQQFLTAEDTKVYGAGTICGKYNPAANTPCTVDDLEKVLKKGSIAADVVMKGGVATAVTERAAPDEGDPVDDSKDGSGAPGGGEDEGTIDGINKGKGVNGTWLGKVSYLAPGKFTVSDMKGTEQQFFLANGTEIWGYGVICGDDNTGEGGQGGTECTEEELEKAAKGSGLTAKVVILNGTATTITEDH</sequence>
<dbReference type="GeneID" id="55659789"/>
<dbReference type="AlphaFoldDB" id="A0A2R4TAG0"/>
<dbReference type="RefSeq" id="WP_108153360.1">
    <property type="nucleotide sequence ID" value="NZ_CP026304.1"/>
</dbReference>
<evidence type="ECO:0008006" key="5">
    <source>
        <dbReference type="Google" id="ProtNLM"/>
    </source>
</evidence>
<dbReference type="PROSITE" id="PS51257">
    <property type="entry name" value="PROKAR_LIPOPROTEIN"/>
    <property type="match status" value="1"/>
</dbReference>
<organism evidence="3 4">
    <name type="scientific">Streptomyces lunaelactis</name>
    <dbReference type="NCBI Taxonomy" id="1535768"/>
    <lineage>
        <taxon>Bacteria</taxon>
        <taxon>Bacillati</taxon>
        <taxon>Actinomycetota</taxon>
        <taxon>Actinomycetes</taxon>
        <taxon>Kitasatosporales</taxon>
        <taxon>Streptomycetaceae</taxon>
        <taxon>Streptomyces</taxon>
    </lineage>
</organism>
<feature type="signal peptide" evidence="2">
    <location>
        <begin position="1"/>
        <end position="25"/>
    </location>
</feature>
<evidence type="ECO:0000256" key="1">
    <source>
        <dbReference type="SAM" id="MobiDB-lite"/>
    </source>
</evidence>
<dbReference type="KEGG" id="slk:SLUN_31540"/>
<dbReference type="OrthoDB" id="4150148at2"/>
<dbReference type="EMBL" id="CP026304">
    <property type="protein sequence ID" value="AVZ76071.1"/>
    <property type="molecule type" value="Genomic_DNA"/>
</dbReference>
<dbReference type="Proteomes" id="UP000244201">
    <property type="component" value="Chromosome"/>
</dbReference>
<feature type="chain" id="PRO_5039170658" description="Lipoprotein" evidence="2">
    <location>
        <begin position="26"/>
        <end position="267"/>
    </location>
</feature>
<reference evidence="3 4" key="1">
    <citation type="submission" date="2018-01" db="EMBL/GenBank/DDBJ databases">
        <title>Complete genome sequence of Streptomyces lunaelactis MM109T, a Ferroverdin A producer isolated from cave moonmilk deposits.</title>
        <authorList>
            <person name="Naome A."/>
            <person name="Martinet L."/>
            <person name="Maciejewska M."/>
            <person name="Anderssen S."/>
            <person name="Adam D."/>
            <person name="Tenconi E."/>
            <person name="Deflandre B."/>
            <person name="Arguelles-Arias A."/>
            <person name="Calusinska M."/>
            <person name="Copieters W."/>
            <person name="Karim L."/>
            <person name="Hanikenne M."/>
            <person name="Baurain D."/>
            <person name="van Wezel G."/>
            <person name="Smargiasso N."/>
            <person name="de Pauw E."/>
            <person name="Delfosse P."/>
            <person name="Rigali S."/>
        </authorList>
    </citation>
    <scope>NUCLEOTIDE SEQUENCE [LARGE SCALE GENOMIC DNA]</scope>
    <source>
        <strain evidence="3 4">MM109</strain>
    </source>
</reference>
<protein>
    <recommendedName>
        <fullName evidence="5">Lipoprotein</fullName>
    </recommendedName>
</protein>
<evidence type="ECO:0000256" key="2">
    <source>
        <dbReference type="SAM" id="SignalP"/>
    </source>
</evidence>
<accession>A0A2R4TAG0</accession>
<feature type="region of interest" description="Disordered" evidence="1">
    <location>
        <begin position="138"/>
        <end position="173"/>
    </location>
</feature>
<name>A0A2R4TAG0_9ACTN</name>
<gene>
    <name evidence="3" type="ORF">SLUN_31540</name>
</gene>
<keyword evidence="2" id="KW-0732">Signal</keyword>
<proteinExistence type="predicted"/>
<evidence type="ECO:0000313" key="4">
    <source>
        <dbReference type="Proteomes" id="UP000244201"/>
    </source>
</evidence>
<keyword evidence="4" id="KW-1185">Reference proteome</keyword>
<evidence type="ECO:0000313" key="3">
    <source>
        <dbReference type="EMBL" id="AVZ76071.1"/>
    </source>
</evidence>